<evidence type="ECO:0000313" key="2">
    <source>
        <dbReference type="EMBL" id="PWR00319.1"/>
    </source>
</evidence>
<organism evidence="2 3">
    <name type="scientific">Leucothrix pacifica</name>
    <dbReference type="NCBI Taxonomy" id="1247513"/>
    <lineage>
        <taxon>Bacteria</taxon>
        <taxon>Pseudomonadati</taxon>
        <taxon>Pseudomonadota</taxon>
        <taxon>Gammaproteobacteria</taxon>
        <taxon>Thiotrichales</taxon>
        <taxon>Thiotrichaceae</taxon>
        <taxon>Leucothrix</taxon>
    </lineage>
</organism>
<gene>
    <name evidence="2" type="ORF">DKW60_01830</name>
</gene>
<dbReference type="PROSITE" id="PS50206">
    <property type="entry name" value="RHODANESE_3"/>
    <property type="match status" value="1"/>
</dbReference>
<dbReference type="Pfam" id="PF00581">
    <property type="entry name" value="Rhodanese"/>
    <property type="match status" value="1"/>
</dbReference>
<dbReference type="GO" id="GO:0016740">
    <property type="term" value="F:transferase activity"/>
    <property type="evidence" value="ECO:0007669"/>
    <property type="project" value="UniProtKB-KW"/>
</dbReference>
<comment type="caution">
    <text evidence="2">The sequence shown here is derived from an EMBL/GenBank/DDBJ whole genome shotgun (WGS) entry which is preliminary data.</text>
</comment>
<name>A0A317CP47_9GAMM</name>
<dbReference type="SUPFAM" id="SSF52821">
    <property type="entry name" value="Rhodanese/Cell cycle control phosphatase"/>
    <property type="match status" value="1"/>
</dbReference>
<sequence length="129" mass="13991">MSNKTLRGMISEALAHIKEVDIDQAEKLMSEGYRILDVREPGEYANGTIQGALNIPRGLLEAAADIEFEGANPALRDGRNDNWLVFCQTGGRSALATKTLQDMGFEAVVNVHGGFSTWSQAGKRVVQPS</sequence>
<dbReference type="InterPro" id="IPR036873">
    <property type="entry name" value="Rhodanese-like_dom_sf"/>
</dbReference>
<dbReference type="SMART" id="SM00450">
    <property type="entry name" value="RHOD"/>
    <property type="match status" value="1"/>
</dbReference>
<dbReference type="Gene3D" id="3.40.250.10">
    <property type="entry name" value="Rhodanese-like domain"/>
    <property type="match status" value="1"/>
</dbReference>
<keyword evidence="2" id="KW-0808">Transferase</keyword>
<evidence type="ECO:0000259" key="1">
    <source>
        <dbReference type="PROSITE" id="PS50206"/>
    </source>
</evidence>
<accession>A0A317CP47</accession>
<dbReference type="PANTHER" id="PTHR45431">
    <property type="entry name" value="RHODANESE-LIKE DOMAIN-CONTAINING PROTEIN 15, CHLOROPLASTIC"/>
    <property type="match status" value="1"/>
</dbReference>
<dbReference type="PANTHER" id="PTHR45431:SF3">
    <property type="entry name" value="RHODANESE-LIKE DOMAIN-CONTAINING PROTEIN 15, CHLOROPLASTIC"/>
    <property type="match status" value="1"/>
</dbReference>
<dbReference type="RefSeq" id="WP_109835964.1">
    <property type="nucleotide sequence ID" value="NZ_QGKM01000004.1"/>
</dbReference>
<protein>
    <submittedName>
        <fullName evidence="2">Sulfurtransferase</fullName>
    </submittedName>
</protein>
<dbReference type="InterPro" id="IPR052367">
    <property type="entry name" value="Thiosulfate_ST/Rhodanese-like"/>
</dbReference>
<dbReference type="Proteomes" id="UP000245539">
    <property type="component" value="Unassembled WGS sequence"/>
</dbReference>
<feature type="domain" description="Rhodanese" evidence="1">
    <location>
        <begin position="29"/>
        <end position="127"/>
    </location>
</feature>
<dbReference type="OrthoDB" id="9791096at2"/>
<dbReference type="AlphaFoldDB" id="A0A317CP47"/>
<dbReference type="EMBL" id="QGKM01000004">
    <property type="protein sequence ID" value="PWR00319.1"/>
    <property type="molecule type" value="Genomic_DNA"/>
</dbReference>
<keyword evidence="3" id="KW-1185">Reference proteome</keyword>
<reference evidence="2 3" key="1">
    <citation type="submission" date="2018-05" db="EMBL/GenBank/DDBJ databases">
        <title>Leucothrix arctica sp. nov., isolated from Arctic seawater.</title>
        <authorList>
            <person name="Choi A."/>
            <person name="Baek K."/>
        </authorList>
    </citation>
    <scope>NUCLEOTIDE SEQUENCE [LARGE SCALE GENOMIC DNA]</scope>
    <source>
        <strain evidence="2 3">JCM 18388</strain>
    </source>
</reference>
<proteinExistence type="predicted"/>
<evidence type="ECO:0000313" key="3">
    <source>
        <dbReference type="Proteomes" id="UP000245539"/>
    </source>
</evidence>
<dbReference type="InterPro" id="IPR001763">
    <property type="entry name" value="Rhodanese-like_dom"/>
</dbReference>